<protein>
    <recommendedName>
        <fullName evidence="3">Tail fiber protein</fullName>
    </recommendedName>
</protein>
<evidence type="ECO:0008006" key="3">
    <source>
        <dbReference type="Google" id="ProtNLM"/>
    </source>
</evidence>
<dbReference type="RefSeq" id="WP_307354540.1">
    <property type="nucleotide sequence ID" value="NZ_JAUSVU010000024.1"/>
</dbReference>
<accession>A0ABU0MRY9</accession>
<reference evidence="1 2" key="1">
    <citation type="submission" date="2023-07" db="EMBL/GenBank/DDBJ databases">
        <title>Genomic Encyclopedia of Type Strains, Phase IV (KMG-IV): sequencing the most valuable type-strain genomes for metagenomic binning, comparative biology and taxonomic classification.</title>
        <authorList>
            <person name="Goeker M."/>
        </authorList>
    </citation>
    <scope>NUCLEOTIDE SEQUENCE [LARGE SCALE GENOMIC DNA]</scope>
    <source>
        <strain evidence="1 2">DSM 19922</strain>
    </source>
</reference>
<dbReference type="Proteomes" id="UP001244552">
    <property type="component" value="Unassembled WGS sequence"/>
</dbReference>
<dbReference type="EMBL" id="JAUSVU010000024">
    <property type="protein sequence ID" value="MDQ0536246.1"/>
    <property type="molecule type" value="Genomic_DNA"/>
</dbReference>
<name>A0ABU0MRY9_9PROT</name>
<gene>
    <name evidence="1" type="ORF">QO018_005140</name>
</gene>
<sequence length="169" mass="16604">MDYITAAGAFNWPVPPGIDTIDIIAVSAGVTVTAGAATSGSSGAVSVRVGKAVTPAEVIQGSIGATVTVDGMTLTDANATWWAAASAGVGGDLNFPGILAATGGPSDIYSLTGNVVGPSIDGSPRLTGSFNSRTNYPGTFPGGGAYREGTGQQLGGAAAVFFIMFRSIG</sequence>
<comment type="caution">
    <text evidence="1">The sequence shown here is derived from an EMBL/GenBank/DDBJ whole genome shotgun (WGS) entry which is preliminary data.</text>
</comment>
<evidence type="ECO:0000313" key="2">
    <source>
        <dbReference type="Proteomes" id="UP001244552"/>
    </source>
</evidence>
<keyword evidence="2" id="KW-1185">Reference proteome</keyword>
<organism evidence="1 2">
    <name type="scientific">Azospirillum picis</name>
    <dbReference type="NCBI Taxonomy" id="488438"/>
    <lineage>
        <taxon>Bacteria</taxon>
        <taxon>Pseudomonadati</taxon>
        <taxon>Pseudomonadota</taxon>
        <taxon>Alphaproteobacteria</taxon>
        <taxon>Rhodospirillales</taxon>
        <taxon>Azospirillaceae</taxon>
        <taxon>Azospirillum</taxon>
    </lineage>
</organism>
<proteinExistence type="predicted"/>
<evidence type="ECO:0000313" key="1">
    <source>
        <dbReference type="EMBL" id="MDQ0536246.1"/>
    </source>
</evidence>